<dbReference type="EMBL" id="SRQM01000319">
    <property type="protein sequence ID" value="KAG6112794.1"/>
    <property type="molecule type" value="Genomic_DNA"/>
</dbReference>
<protein>
    <recommendedName>
        <fullName evidence="4">Secreted protein</fullName>
    </recommendedName>
</protein>
<dbReference type="AlphaFoldDB" id="A0A9P7PZJ8"/>
<feature type="chain" id="PRO_5040446912" description="Secreted protein" evidence="1">
    <location>
        <begin position="18"/>
        <end position="113"/>
    </location>
</feature>
<gene>
    <name evidence="2" type="ORF">E4U13_004105</name>
</gene>
<keyword evidence="3" id="KW-1185">Reference proteome</keyword>
<keyword evidence="1" id="KW-0732">Signal</keyword>
<comment type="caution">
    <text evidence="2">The sequence shown here is derived from an EMBL/GenBank/DDBJ whole genome shotgun (WGS) entry which is preliminary data.</text>
</comment>
<dbReference type="Proteomes" id="UP000732380">
    <property type="component" value="Unassembled WGS sequence"/>
</dbReference>
<organism evidence="2 3">
    <name type="scientific">Claviceps humidiphila</name>
    <dbReference type="NCBI Taxonomy" id="1294629"/>
    <lineage>
        <taxon>Eukaryota</taxon>
        <taxon>Fungi</taxon>
        <taxon>Dikarya</taxon>
        <taxon>Ascomycota</taxon>
        <taxon>Pezizomycotina</taxon>
        <taxon>Sordariomycetes</taxon>
        <taxon>Hypocreomycetidae</taxon>
        <taxon>Hypocreales</taxon>
        <taxon>Clavicipitaceae</taxon>
        <taxon>Claviceps</taxon>
    </lineage>
</organism>
<sequence>MRSVTAVFPTLLTLAAAVGHYSCACNSITPGTDWAFNWELTKYACRKNFPGQADYDSGTGRCVPIGVNVLDGDRWLADCRQAGTVDGYYRYNKDETLDLSTTLWVWKASSTCD</sequence>
<evidence type="ECO:0000313" key="3">
    <source>
        <dbReference type="Proteomes" id="UP000732380"/>
    </source>
</evidence>
<accession>A0A9P7PZJ8</accession>
<name>A0A9P7PZJ8_9HYPO</name>
<feature type="signal peptide" evidence="1">
    <location>
        <begin position="1"/>
        <end position="17"/>
    </location>
</feature>
<evidence type="ECO:0000256" key="1">
    <source>
        <dbReference type="SAM" id="SignalP"/>
    </source>
</evidence>
<evidence type="ECO:0000313" key="2">
    <source>
        <dbReference type="EMBL" id="KAG6112794.1"/>
    </source>
</evidence>
<proteinExistence type="predicted"/>
<evidence type="ECO:0008006" key="4">
    <source>
        <dbReference type="Google" id="ProtNLM"/>
    </source>
</evidence>
<reference evidence="2 3" key="1">
    <citation type="journal article" date="2020" name="bioRxiv">
        <title>Whole genome comparisons of ergot fungi reveals the divergence and evolution of species within the genus Claviceps are the result of varying mechanisms driving genome evolution and host range expansion.</title>
        <authorList>
            <person name="Wyka S.A."/>
            <person name="Mondo S.J."/>
            <person name="Liu M."/>
            <person name="Dettman J."/>
            <person name="Nalam V."/>
            <person name="Broders K.D."/>
        </authorList>
    </citation>
    <scope>NUCLEOTIDE SEQUENCE [LARGE SCALE GENOMIC DNA]</scope>
    <source>
        <strain evidence="2 3">LM576</strain>
    </source>
</reference>